<dbReference type="InterPro" id="IPR058569">
    <property type="entry name" value="DUF6079_2nd"/>
</dbReference>
<reference evidence="8 9" key="1">
    <citation type="submission" date="2020-07" db="EMBL/GenBank/DDBJ databases">
        <title>Thermoactinomyces phylogeny.</title>
        <authorList>
            <person name="Dunlap C."/>
        </authorList>
    </citation>
    <scope>NUCLEOTIDE SEQUENCE [LARGE SCALE GENOMIC DNA]</scope>
    <source>
        <strain evidence="8 9">AMNI-1</strain>
    </source>
</reference>
<evidence type="ECO:0000259" key="6">
    <source>
        <dbReference type="Pfam" id="PF26387"/>
    </source>
</evidence>
<dbReference type="SUPFAM" id="SSF52540">
    <property type="entry name" value="P-loop containing nucleoside triphosphate hydrolases"/>
    <property type="match status" value="1"/>
</dbReference>
<dbReference type="Pfam" id="PF26385">
    <property type="entry name" value="DUF6079_4th"/>
    <property type="match status" value="1"/>
</dbReference>
<feature type="domain" description="DUF6079" evidence="6">
    <location>
        <begin position="835"/>
        <end position="1018"/>
    </location>
</feature>
<gene>
    <name evidence="8" type="ORF">H2C83_14765</name>
</gene>
<feature type="domain" description="DUF6079" evidence="5">
    <location>
        <begin position="696"/>
        <end position="830"/>
    </location>
</feature>
<dbReference type="InterPro" id="IPR045725">
    <property type="entry name" value="DUF6079_N"/>
</dbReference>
<evidence type="ECO:0000259" key="7">
    <source>
        <dbReference type="Pfam" id="PF26388"/>
    </source>
</evidence>
<organism evidence="8 9">
    <name type="scientific">Thermoactinomyces mirandus</name>
    <dbReference type="NCBI Taxonomy" id="2756294"/>
    <lineage>
        <taxon>Bacteria</taxon>
        <taxon>Bacillati</taxon>
        <taxon>Bacillota</taxon>
        <taxon>Bacilli</taxon>
        <taxon>Bacillales</taxon>
        <taxon>Thermoactinomycetaceae</taxon>
        <taxon>Thermoactinomyces</taxon>
    </lineage>
</organism>
<evidence type="ECO:0000259" key="3">
    <source>
        <dbReference type="Pfam" id="PF26383"/>
    </source>
</evidence>
<evidence type="ECO:0000313" key="8">
    <source>
        <dbReference type="EMBL" id="MBA4603546.1"/>
    </source>
</evidence>
<dbReference type="AlphaFoldDB" id="A0A7W2ATI4"/>
<feature type="domain" description="DUF6079" evidence="2">
    <location>
        <begin position="20"/>
        <end position="248"/>
    </location>
</feature>
<evidence type="ECO:0000259" key="4">
    <source>
        <dbReference type="Pfam" id="PF26384"/>
    </source>
</evidence>
<keyword evidence="8" id="KW-0547">Nucleotide-binding</keyword>
<proteinExistence type="predicted"/>
<dbReference type="GO" id="GO:0005524">
    <property type="term" value="F:ATP binding"/>
    <property type="evidence" value="ECO:0007669"/>
    <property type="project" value="UniProtKB-KW"/>
</dbReference>
<dbReference type="Proteomes" id="UP000538292">
    <property type="component" value="Unassembled WGS sequence"/>
</dbReference>
<feature type="coiled-coil region" evidence="1">
    <location>
        <begin position="256"/>
        <end position="294"/>
    </location>
</feature>
<dbReference type="InterPro" id="IPR058572">
    <property type="entry name" value="DUF6079_4th"/>
</dbReference>
<accession>A0A7W2ATI4</accession>
<dbReference type="Pfam" id="PF26384">
    <property type="entry name" value="DUF6079_3rd"/>
    <property type="match status" value="1"/>
</dbReference>
<dbReference type="Pfam" id="PF19557">
    <property type="entry name" value="DUF6079_1st"/>
    <property type="match status" value="1"/>
</dbReference>
<evidence type="ECO:0000259" key="2">
    <source>
        <dbReference type="Pfam" id="PF19557"/>
    </source>
</evidence>
<dbReference type="EMBL" id="JACEOL010000057">
    <property type="protein sequence ID" value="MBA4603546.1"/>
    <property type="molecule type" value="Genomic_DNA"/>
</dbReference>
<feature type="domain" description="DUF6079" evidence="3">
    <location>
        <begin position="263"/>
        <end position="474"/>
    </location>
</feature>
<keyword evidence="9" id="KW-1185">Reference proteome</keyword>
<feature type="domain" description="DUF6079" evidence="7">
    <location>
        <begin position="1026"/>
        <end position="1114"/>
    </location>
</feature>
<dbReference type="InterPro" id="IPR058574">
    <property type="entry name" value="DUF6079_6th"/>
</dbReference>
<evidence type="ECO:0000313" key="9">
    <source>
        <dbReference type="Proteomes" id="UP000538292"/>
    </source>
</evidence>
<evidence type="ECO:0000256" key="1">
    <source>
        <dbReference type="SAM" id="Coils"/>
    </source>
</evidence>
<dbReference type="InterPro" id="IPR058573">
    <property type="entry name" value="DUF6079_5th"/>
</dbReference>
<comment type="caution">
    <text evidence="8">The sequence shown here is derived from an EMBL/GenBank/DDBJ whole genome shotgun (WGS) entry which is preliminary data.</text>
</comment>
<keyword evidence="1" id="KW-0175">Coiled coil</keyword>
<dbReference type="Pfam" id="PF26383">
    <property type="entry name" value="DUF6079_2nd"/>
    <property type="match status" value="1"/>
</dbReference>
<protein>
    <submittedName>
        <fullName evidence="8">ATP-binding protein</fullName>
    </submittedName>
</protein>
<dbReference type="Pfam" id="PF26388">
    <property type="entry name" value="DUF6079_6th"/>
    <property type="match status" value="1"/>
</dbReference>
<name>A0A7W2ATI4_9BACL</name>
<dbReference type="Pfam" id="PF26387">
    <property type="entry name" value="DUF6079_5th"/>
    <property type="match status" value="1"/>
</dbReference>
<dbReference type="InterPro" id="IPR058571">
    <property type="entry name" value="DUF6079_3rd"/>
</dbReference>
<dbReference type="RefSeq" id="WP_181742021.1">
    <property type="nucleotide sequence ID" value="NZ_JACEOL010000057.1"/>
</dbReference>
<evidence type="ECO:0000259" key="5">
    <source>
        <dbReference type="Pfam" id="PF26385"/>
    </source>
</evidence>
<keyword evidence="8" id="KW-0067">ATP-binding</keyword>
<sequence>MLYRDLIQFEPLESVVQLREADDRERAYQLLDTYVISERMAEQINELLIEQLQLERFVDNKGILIVGNYGTGKSHLMSVISTIAELEGASDRLSNPQVSAKAKEIEGKFKVVRSEIGTTRMPLRDFICGELTDHLEKMGIDYQFPPIDQVRSNKDSFMEMMGAFKEAYPDHGLLLVVDELLDYLRTRKEQDLYLDLGFLREIGEICSLTEFRFIAGIQEMLFDNPKFHFVADQLRRVKERFEQVSIIREDIAYVASERLLKKNEQQKALIREHLQQFTKLYAKLNEEMEQYVELFPIHPAYLSTFEKVMVTEKRVALKTISNEIKKLLDQPVPEDRPGLVSYDSYWTYIEGDTSLKSNPDIKKVMNRVKTLKDRVQHSGIKPIYRPMAERIVNALAVFRLTTDDIYMRVGLTAEELRDGLFLHLPVILDDEDAAGFLRTTIEAALKEIMKAVSYQYISKSEENGQYYLDLDKDIDFDALIQQKAEMLSDEQLDRYFFELFGIVTENSRDPYTTGYRIWQYELPWYDRNVTRQGYLFFGAPNERSTAQPERDFYIYILQPFDPPRFHDEQKPDEVFFRFVGKDQAFIDRLKLYGAAREMSAIAESSQKRTYEDKARTYLKGCTNWFMENMPTAFKMTYQGKTKKLDEWSTFAHAKESVKEIMDEAAADCLAPWFHEKYPDYPSFKKVNTPITCESLNGYVTEALKNIAKPKTRNGKAILSGLVLLDKQERTQPGDSGYAKWILDLLAQKGPGQVVNRSELIKPVSRQGTELFQQTVKFRMEPELLIVVLAALVYSGDIVMTIHGETYDAMKLDELVKLPLMQLLDFHYIKKPSDLPVREWEAVFDLLEVNPSLLRTALSEGIVQAHTKAQALISEVLQMNHELVRGIVSWDGQALAASDDRKQLDSLKKFLEGLQRFDTPAKAKNLRYSLAEIEKQKQSVQRLRELQMLKRKVQEWNQVANYLQHARNILPADHPWQEQVQEVLGEMSMALTAGKDGRQAWQKAERLKEEYQSIYYDLHSRVRLNATEENRKVQLLQDPRFQALNRLGTVEIFPVGSLEAWTKKIQSLKTCYALTKEQLEHQVICPSCQFRPVAGFVPKDNLALLEEELETLLEQWTDLLVRNLNAEEVRQNIELLAREQQDLIHTFLSRKELPLPIDPRFLKAVKELLQGIERIKIPVSQVIQMMGDGSPLTLPELKKNFEQLLADYVGAEPASNVRIMLAKEEE</sequence>
<feature type="domain" description="DUF6079" evidence="4">
    <location>
        <begin position="478"/>
        <end position="677"/>
    </location>
</feature>
<dbReference type="InterPro" id="IPR027417">
    <property type="entry name" value="P-loop_NTPase"/>
</dbReference>